<dbReference type="AlphaFoldDB" id="A0A518CE89"/>
<dbReference type="EMBL" id="CP036289">
    <property type="protein sequence ID" value="QDU77536.1"/>
    <property type="molecule type" value="Genomic_DNA"/>
</dbReference>
<dbReference type="PANTHER" id="PTHR30093">
    <property type="entry name" value="GENERAL SECRETION PATHWAY PROTEIN G"/>
    <property type="match status" value="1"/>
</dbReference>
<dbReference type="InterPro" id="IPR012902">
    <property type="entry name" value="N_methyl_site"/>
</dbReference>
<dbReference type="NCBIfam" id="TIGR02532">
    <property type="entry name" value="IV_pilin_GFxxxE"/>
    <property type="match status" value="1"/>
</dbReference>
<dbReference type="NCBIfam" id="TIGR04294">
    <property type="entry name" value="pre_pil_HX9DG"/>
    <property type="match status" value="1"/>
</dbReference>
<dbReference type="Gene3D" id="3.30.700.10">
    <property type="entry name" value="Glycoprotein, Type 4 Pilin"/>
    <property type="match status" value="1"/>
</dbReference>
<keyword evidence="3" id="KW-1185">Reference proteome</keyword>
<evidence type="ECO:0000259" key="1">
    <source>
        <dbReference type="Pfam" id="PF07596"/>
    </source>
</evidence>
<dbReference type="Pfam" id="PF07963">
    <property type="entry name" value="N_methyl"/>
    <property type="match status" value="1"/>
</dbReference>
<name>A0A518CE89_9BACT</name>
<reference evidence="3" key="1">
    <citation type="submission" date="2019-02" db="EMBL/GenBank/DDBJ databases">
        <title>Deep-cultivation of Planctomycetes and their phenomic and genomic characterization uncovers novel biology.</title>
        <authorList>
            <person name="Wiegand S."/>
            <person name="Jogler M."/>
            <person name="Boedeker C."/>
            <person name="Pinto D."/>
            <person name="Vollmers J."/>
            <person name="Rivas-Marin E."/>
            <person name="Kohn T."/>
            <person name="Peeters S.H."/>
            <person name="Heuer A."/>
            <person name="Rast P."/>
            <person name="Oberbeckmann S."/>
            <person name="Bunk B."/>
            <person name="Jeske O."/>
            <person name="Meyerdierks A."/>
            <person name="Storesund J.E."/>
            <person name="Kallscheuer N."/>
            <person name="Luecker S."/>
            <person name="Lage O.M."/>
            <person name="Pohl T."/>
            <person name="Merkel B.J."/>
            <person name="Hornburger P."/>
            <person name="Mueller R.-W."/>
            <person name="Bruemmer F."/>
            <person name="Labrenz M."/>
            <person name="Spormann A.M."/>
            <person name="Op den Camp H."/>
            <person name="Overmann J."/>
            <person name="Amann R."/>
            <person name="Jetten M.S.M."/>
            <person name="Mascher T."/>
            <person name="Medema M.H."/>
            <person name="Devos D.P."/>
            <person name="Kaster A.-K."/>
            <person name="Ovreas L."/>
            <person name="Rohde M."/>
            <person name="Galperin M.Y."/>
            <person name="Jogler C."/>
        </authorList>
    </citation>
    <scope>NUCLEOTIDE SEQUENCE [LARGE SCALE GENOMIC DNA]</scope>
    <source>
        <strain evidence="3">Pan97</strain>
    </source>
</reference>
<gene>
    <name evidence="2" type="ORF">Pan97_46070</name>
</gene>
<dbReference type="OrthoDB" id="255848at2"/>
<protein>
    <recommendedName>
        <fullName evidence="1">DUF1559 domain-containing protein</fullName>
    </recommendedName>
</protein>
<dbReference type="SUPFAM" id="SSF54523">
    <property type="entry name" value="Pili subunits"/>
    <property type="match status" value="1"/>
</dbReference>
<evidence type="ECO:0000313" key="3">
    <source>
        <dbReference type="Proteomes" id="UP000318626"/>
    </source>
</evidence>
<dbReference type="Pfam" id="PF07596">
    <property type="entry name" value="SBP_bac_10"/>
    <property type="match status" value="1"/>
</dbReference>
<dbReference type="RefSeq" id="WP_144976474.1">
    <property type="nucleotide sequence ID" value="NZ_CP036289.1"/>
</dbReference>
<dbReference type="InterPro" id="IPR011453">
    <property type="entry name" value="DUF1559"/>
</dbReference>
<feature type="domain" description="DUF1559" evidence="1">
    <location>
        <begin position="32"/>
        <end position="320"/>
    </location>
</feature>
<dbReference type="KEGG" id="bvo:Pan97_46070"/>
<dbReference type="Proteomes" id="UP000318626">
    <property type="component" value="Chromosome"/>
</dbReference>
<organism evidence="2 3">
    <name type="scientific">Bremerella volcania</name>
    <dbReference type="NCBI Taxonomy" id="2527984"/>
    <lineage>
        <taxon>Bacteria</taxon>
        <taxon>Pseudomonadati</taxon>
        <taxon>Planctomycetota</taxon>
        <taxon>Planctomycetia</taxon>
        <taxon>Pirellulales</taxon>
        <taxon>Pirellulaceae</taxon>
        <taxon>Bremerella</taxon>
    </lineage>
</organism>
<evidence type="ECO:0000313" key="2">
    <source>
        <dbReference type="EMBL" id="QDU77536.1"/>
    </source>
</evidence>
<accession>A0A518CE89</accession>
<sequence length="337" mass="35544">MSRKLNGFTLVELLVVIAIIGVLIALLLPAVQQAREAARRMSCTNNLKQLGLALHNHHDTYGKFPAGASNEEDSSSDETGGHWSARLLPFVEQTNLYEAITLTTDSANFAAGGGGVSGASLTSSNASHRNIAACETLVPGFRCPSAPIPEQIRDTSTDNWTVQNRVPASYLGNCSGTLTSDYQSGQGQAWWGKSAGADLNGVFQNFRPLRFADVTDGTSNTVAFGEAVPDPRNTGAREDSANGASAQKDHWIIGGDDADVPADWSEMFGTLGVGINLPKVDPGAAGFSEYEFGYSSQHPGGAMFCLTDGSVTFLAETSDAATRKAYGTRNGEEVVSN</sequence>
<dbReference type="InterPro" id="IPR045584">
    <property type="entry name" value="Pilin-like"/>
</dbReference>
<proteinExistence type="predicted"/>
<dbReference type="InterPro" id="IPR027558">
    <property type="entry name" value="Pre_pil_HX9DG_C"/>
</dbReference>
<dbReference type="PANTHER" id="PTHR30093:SF2">
    <property type="entry name" value="TYPE II SECRETION SYSTEM PROTEIN H"/>
    <property type="match status" value="1"/>
</dbReference>